<comment type="similarity">
    <text evidence="2 8 9">Belongs to the glycosyl hydrolase 9 (cellulase E) family.</text>
</comment>
<keyword evidence="7 8" id="KW-0624">Polysaccharide degradation</keyword>
<proteinExistence type="inferred from homology"/>
<keyword evidence="3 8" id="KW-0378">Hydrolase</keyword>
<keyword evidence="10" id="KW-0812">Transmembrane</keyword>
<dbReference type="InterPro" id="IPR008928">
    <property type="entry name" value="6-hairpin_glycosidase_sf"/>
</dbReference>
<evidence type="ECO:0000256" key="9">
    <source>
        <dbReference type="RuleBase" id="RU361166"/>
    </source>
</evidence>
<comment type="catalytic activity">
    <reaction evidence="1 9">
        <text>Endohydrolysis of (1-&gt;4)-beta-D-glucosidic linkages in cellulose, lichenin and cereal beta-D-glucans.</text>
        <dbReference type="EC" id="3.2.1.4"/>
    </reaction>
</comment>
<dbReference type="GO" id="GO:0030245">
    <property type="term" value="P:cellulose catabolic process"/>
    <property type="evidence" value="ECO:0007669"/>
    <property type="project" value="UniProtKB-KW"/>
</dbReference>
<dbReference type="Gene3D" id="1.50.10.10">
    <property type="match status" value="2"/>
</dbReference>
<dbReference type="InterPro" id="IPR001701">
    <property type="entry name" value="Glyco_hydro_9"/>
</dbReference>
<dbReference type="InterPro" id="IPR002347">
    <property type="entry name" value="SDR_fam"/>
</dbReference>
<dbReference type="GO" id="GO:0008810">
    <property type="term" value="F:cellulase activity"/>
    <property type="evidence" value="ECO:0007669"/>
    <property type="project" value="UniProtKB-EC"/>
</dbReference>
<dbReference type="AlphaFoldDB" id="A0A9P6YKV7"/>
<keyword evidence="10" id="KW-1133">Transmembrane helix</keyword>
<feature type="domain" description="Glycoside hydrolase family 9" evidence="11">
    <location>
        <begin position="531"/>
        <end position="702"/>
    </location>
</feature>
<dbReference type="EMBL" id="JAANIT010000166">
    <property type="protein sequence ID" value="KAG1551138.1"/>
    <property type="molecule type" value="Genomic_DNA"/>
</dbReference>
<evidence type="ECO:0000256" key="10">
    <source>
        <dbReference type="SAM" id="Phobius"/>
    </source>
</evidence>
<evidence type="ECO:0000256" key="8">
    <source>
        <dbReference type="PROSITE-ProRule" id="PRU10060"/>
    </source>
</evidence>
<dbReference type="PRINTS" id="PR00081">
    <property type="entry name" value="GDHRDH"/>
</dbReference>
<protein>
    <recommendedName>
        <fullName evidence="9">Endoglucanase</fullName>
        <ecNumber evidence="9">3.2.1.4</ecNumber>
    </recommendedName>
</protein>
<evidence type="ECO:0000259" key="11">
    <source>
        <dbReference type="Pfam" id="PF00759"/>
    </source>
</evidence>
<dbReference type="SUPFAM" id="SSF51735">
    <property type="entry name" value="NAD(P)-binding Rossmann-fold domains"/>
    <property type="match status" value="1"/>
</dbReference>
<sequence>MIAHYKEKHKNETPTAVITGGDSGIGLEITRSLLQAGFHVIIGTRSKTLCKEAVKAFVVKQSRVSMLELDLASFDSVYKFASEVKLELSERKIDVLINNAGIMNVPYLKTEDGFESQCQINSLSPILLTKLLLPCMNTKGSRILFASSSTLYAINHLETDTPLKPYTLNGLDHYAYSKSCIAHLAQHLSSLIHPAIKVYSYHPGTVRTKLFDHTTIFTLKLFSKLFDFIMLTPKEGSLTPLYLCFTDRIELENSSKSCYWADERPQQLLPVSVNGKLNDTKELWKDVLINASITINNITTVQSPNQEYVRLLNHSILFYEVQRSGKLPENNRIPWRHDSAMTDGIDVQLDLTGGYYDAGDYLKFTFPLSYSVFMLSWGGIDYFKGYELANQTGYLKDQLKWATDWMIKAHPQACTLYVQIGDVQLDNNYFGPDSGIPLPRPSYQINETHFGTDVASMTAAAFATASSFFRLLGSVTVPSFTTRPKPFFPFAIIFLFQTSLGFIGAHYGAVYIFLAQVLFDVSNPDPSLQRRIEAENYLDGIVLTTQNVSCTFNLLKYVCSDDSSNANAMSTSFLLLSYSTKVLRPLLTTPSGNKEIVLEKIKKYEDLANSQLDYIFGKNPAQQNYVVGERPNSPKYPHSALAAGFASLAEAVVKPTDLTRAHTIYGALVGGPAKNDSFADQRLDWAQTEVALDYNACYQGVLAYQVMYNPNGPFYEVPTEVPSRGGGGGSNNSLKPPTFPKWALIITILLPILFVILLGAFAIMFIRRRCHQSHVDQASTIAQDKSEKNTTERP</sequence>
<dbReference type="InterPro" id="IPR036291">
    <property type="entry name" value="NAD(P)-bd_dom_sf"/>
</dbReference>
<keyword evidence="10" id="KW-0472">Membrane</keyword>
<dbReference type="Gene3D" id="3.40.50.720">
    <property type="entry name" value="NAD(P)-binding Rossmann-like Domain"/>
    <property type="match status" value="1"/>
</dbReference>
<keyword evidence="5 8" id="KW-0119">Carbohydrate metabolism</keyword>
<comment type="caution">
    <text evidence="12">The sequence shown here is derived from an EMBL/GenBank/DDBJ whole genome shotgun (WGS) entry which is preliminary data.</text>
</comment>
<evidence type="ECO:0000256" key="7">
    <source>
        <dbReference type="ARBA" id="ARBA00023326"/>
    </source>
</evidence>
<dbReference type="SUPFAM" id="SSF48208">
    <property type="entry name" value="Six-hairpin glycosidases"/>
    <property type="match status" value="1"/>
</dbReference>
<dbReference type="EC" id="3.2.1.4" evidence="9"/>
<evidence type="ECO:0000256" key="6">
    <source>
        <dbReference type="ARBA" id="ARBA00023295"/>
    </source>
</evidence>
<evidence type="ECO:0000256" key="5">
    <source>
        <dbReference type="ARBA" id="ARBA00023277"/>
    </source>
</evidence>
<reference evidence="12" key="1">
    <citation type="journal article" date="2020" name="Microb. Genom.">
        <title>Genetic diversity of clinical and environmental Mucorales isolates obtained from an investigation of mucormycosis cases among solid organ transplant recipients.</title>
        <authorList>
            <person name="Nguyen M.H."/>
            <person name="Kaul D."/>
            <person name="Muto C."/>
            <person name="Cheng S.J."/>
            <person name="Richter R.A."/>
            <person name="Bruno V.M."/>
            <person name="Liu G."/>
            <person name="Beyhan S."/>
            <person name="Sundermann A.J."/>
            <person name="Mounaud S."/>
            <person name="Pasculle A.W."/>
            <person name="Nierman W.C."/>
            <person name="Driscoll E."/>
            <person name="Cumbie R."/>
            <person name="Clancy C.J."/>
            <person name="Dupont C.L."/>
        </authorList>
    </citation>
    <scope>NUCLEOTIDE SEQUENCE</scope>
    <source>
        <strain evidence="12">GL16</strain>
    </source>
</reference>
<dbReference type="PROSITE" id="PS00698">
    <property type="entry name" value="GH9_3"/>
    <property type="match status" value="1"/>
</dbReference>
<feature type="active site" evidence="8">
    <location>
        <position position="680"/>
    </location>
</feature>
<dbReference type="Pfam" id="PF00759">
    <property type="entry name" value="Glyco_hydro_9"/>
    <property type="match status" value="2"/>
</dbReference>
<keyword evidence="4 9" id="KW-0136">Cellulose degradation</keyword>
<dbReference type="InterPro" id="IPR033126">
    <property type="entry name" value="Glyco_hydro_9_Asp/Glu_AS"/>
</dbReference>
<dbReference type="Proteomes" id="UP000717996">
    <property type="component" value="Unassembled WGS sequence"/>
</dbReference>
<evidence type="ECO:0000256" key="1">
    <source>
        <dbReference type="ARBA" id="ARBA00000966"/>
    </source>
</evidence>
<evidence type="ECO:0000256" key="4">
    <source>
        <dbReference type="ARBA" id="ARBA00023001"/>
    </source>
</evidence>
<evidence type="ECO:0000256" key="2">
    <source>
        <dbReference type="ARBA" id="ARBA00007072"/>
    </source>
</evidence>
<keyword evidence="6 8" id="KW-0326">Glycosidase</keyword>
<dbReference type="InterPro" id="IPR012341">
    <property type="entry name" value="6hp_glycosidase-like_sf"/>
</dbReference>
<feature type="active site" evidence="8">
    <location>
        <position position="689"/>
    </location>
</feature>
<evidence type="ECO:0000313" key="12">
    <source>
        <dbReference type="EMBL" id="KAG1551138.1"/>
    </source>
</evidence>
<accession>A0A9P6YKV7</accession>
<name>A0A9P6YKV7_RHIOR</name>
<dbReference type="PANTHER" id="PTHR22298">
    <property type="entry name" value="ENDO-1,4-BETA-GLUCANASE"/>
    <property type="match status" value="1"/>
</dbReference>
<evidence type="ECO:0000313" key="13">
    <source>
        <dbReference type="Proteomes" id="UP000717996"/>
    </source>
</evidence>
<dbReference type="Pfam" id="PF00106">
    <property type="entry name" value="adh_short"/>
    <property type="match status" value="1"/>
</dbReference>
<feature type="domain" description="Glycoside hydrolase family 9" evidence="11">
    <location>
        <begin position="308"/>
        <end position="470"/>
    </location>
</feature>
<evidence type="ECO:0000256" key="3">
    <source>
        <dbReference type="ARBA" id="ARBA00022801"/>
    </source>
</evidence>
<feature type="transmembrane region" description="Helical" evidence="10">
    <location>
        <begin position="454"/>
        <end position="475"/>
    </location>
</feature>
<feature type="transmembrane region" description="Helical" evidence="10">
    <location>
        <begin position="742"/>
        <end position="766"/>
    </location>
</feature>
<feature type="transmembrane region" description="Helical" evidence="10">
    <location>
        <begin position="487"/>
        <end position="514"/>
    </location>
</feature>
<organism evidence="12 13">
    <name type="scientific">Rhizopus oryzae</name>
    <name type="common">Mucormycosis agent</name>
    <name type="synonym">Rhizopus arrhizus var. delemar</name>
    <dbReference type="NCBI Taxonomy" id="64495"/>
    <lineage>
        <taxon>Eukaryota</taxon>
        <taxon>Fungi</taxon>
        <taxon>Fungi incertae sedis</taxon>
        <taxon>Mucoromycota</taxon>
        <taxon>Mucoromycotina</taxon>
        <taxon>Mucoromycetes</taxon>
        <taxon>Mucorales</taxon>
        <taxon>Mucorineae</taxon>
        <taxon>Rhizopodaceae</taxon>
        <taxon>Rhizopus</taxon>
    </lineage>
</organism>
<gene>
    <name evidence="12" type="ORF">G6F51_002038</name>
</gene>